<dbReference type="Proteomes" id="UP000266861">
    <property type="component" value="Unassembled WGS sequence"/>
</dbReference>
<keyword evidence="1" id="KW-0479">Metal-binding</keyword>
<dbReference type="InterPro" id="IPR013087">
    <property type="entry name" value="Znf_C2H2_type"/>
</dbReference>
<organism evidence="3 4">
    <name type="scientific">Diversispora epigaea</name>
    <dbReference type="NCBI Taxonomy" id="1348612"/>
    <lineage>
        <taxon>Eukaryota</taxon>
        <taxon>Fungi</taxon>
        <taxon>Fungi incertae sedis</taxon>
        <taxon>Mucoromycota</taxon>
        <taxon>Glomeromycotina</taxon>
        <taxon>Glomeromycetes</taxon>
        <taxon>Diversisporales</taxon>
        <taxon>Diversisporaceae</taxon>
        <taxon>Diversispora</taxon>
    </lineage>
</organism>
<accession>A0A397GKB1</accession>
<comment type="caution">
    <text evidence="3">The sequence shown here is derived from an EMBL/GenBank/DDBJ whole genome shotgun (WGS) entry which is preliminary data.</text>
</comment>
<name>A0A397GKB1_9GLOM</name>
<feature type="domain" description="C2H2-type" evidence="2">
    <location>
        <begin position="6"/>
        <end position="34"/>
    </location>
</feature>
<keyword evidence="4" id="KW-1185">Reference proteome</keyword>
<sequence length="337" mass="38905">MTTCTFPCLLCSKIYDMKKKLQSHERTKHKNNKSIPHYHILNKPSEEILSFYRDAIIIRLKSSLGHSIGKKHIVIDAFPESVFLSLFENENSFKYIPSQRKYQCILEGAVGGEILKKNQILPSVQESSSNGNHILHTINKYNVSSILSQSNNNNVQIYNKPLIDAFPESVFLSLFENENSFKYIPSQRKYQCILEGAVGGEILKSILKYDQVIFRENKNTSTKGYILLEDNDGQYKLTFIWRQKEWKENDRLFLTGILSINFITNSGGFINDEENQILPSVQESSSNGNHILHTINKYNVSSILSQSNNNNVQIYNKPRYRYILPYSQFKNISLNNK</sequence>
<evidence type="ECO:0000313" key="4">
    <source>
        <dbReference type="Proteomes" id="UP000266861"/>
    </source>
</evidence>
<dbReference type="EMBL" id="PQFF01000417">
    <property type="protein sequence ID" value="RHZ51421.1"/>
    <property type="molecule type" value="Genomic_DNA"/>
</dbReference>
<reference evidence="3 4" key="1">
    <citation type="submission" date="2018-08" db="EMBL/GenBank/DDBJ databases">
        <title>Genome and evolution of the arbuscular mycorrhizal fungus Diversispora epigaea (formerly Glomus versiforme) and its bacterial endosymbionts.</title>
        <authorList>
            <person name="Sun X."/>
            <person name="Fei Z."/>
            <person name="Harrison M."/>
        </authorList>
    </citation>
    <scope>NUCLEOTIDE SEQUENCE [LARGE SCALE GENOMIC DNA]</scope>
    <source>
        <strain evidence="3 4">IT104</strain>
    </source>
</reference>
<dbReference type="PROSITE" id="PS00028">
    <property type="entry name" value="ZINC_FINGER_C2H2_1"/>
    <property type="match status" value="1"/>
</dbReference>
<evidence type="ECO:0000256" key="1">
    <source>
        <dbReference type="PROSITE-ProRule" id="PRU00042"/>
    </source>
</evidence>
<protein>
    <recommendedName>
        <fullName evidence="2">C2H2-type domain-containing protein</fullName>
    </recommendedName>
</protein>
<evidence type="ECO:0000259" key="2">
    <source>
        <dbReference type="PROSITE" id="PS50157"/>
    </source>
</evidence>
<keyword evidence="1" id="KW-0863">Zinc-finger</keyword>
<gene>
    <name evidence="3" type="ORF">Glove_478g105</name>
</gene>
<dbReference type="GO" id="GO:0008270">
    <property type="term" value="F:zinc ion binding"/>
    <property type="evidence" value="ECO:0007669"/>
    <property type="project" value="UniProtKB-KW"/>
</dbReference>
<evidence type="ECO:0000313" key="3">
    <source>
        <dbReference type="EMBL" id="RHZ51421.1"/>
    </source>
</evidence>
<dbReference type="PROSITE" id="PS50157">
    <property type="entry name" value="ZINC_FINGER_C2H2_2"/>
    <property type="match status" value="1"/>
</dbReference>
<proteinExistence type="predicted"/>
<keyword evidence="1" id="KW-0862">Zinc</keyword>
<dbReference type="AlphaFoldDB" id="A0A397GKB1"/>